<dbReference type="PANTHER" id="PTHR31490">
    <property type="entry name" value="GLYCOSYL HYDROLASE"/>
    <property type="match status" value="1"/>
</dbReference>
<keyword evidence="5 10" id="KW-0378">Hydrolase</keyword>
<dbReference type="Gene3D" id="3.20.20.80">
    <property type="entry name" value="Glycosidases"/>
    <property type="match status" value="1"/>
</dbReference>
<dbReference type="InterPro" id="IPR031158">
    <property type="entry name" value="GH10_AS"/>
</dbReference>
<keyword evidence="16" id="KW-1185">Reference proteome</keyword>
<evidence type="ECO:0000256" key="12">
    <source>
        <dbReference type="SAM" id="SignalP"/>
    </source>
</evidence>
<evidence type="ECO:0000256" key="2">
    <source>
        <dbReference type="ARBA" id="ARBA00007495"/>
    </source>
</evidence>
<keyword evidence="8 10" id="KW-0624">Polysaccharide degradation</keyword>
<proteinExistence type="inferred from homology"/>
<dbReference type="PROSITE" id="PS51173">
    <property type="entry name" value="CBM2"/>
    <property type="match status" value="1"/>
</dbReference>
<dbReference type="PROSITE" id="PS00561">
    <property type="entry name" value="CBM2_A"/>
    <property type="match status" value="1"/>
</dbReference>
<dbReference type="InterPro" id="IPR044846">
    <property type="entry name" value="GH10"/>
</dbReference>
<dbReference type="SUPFAM" id="SSF49384">
    <property type="entry name" value="Carbohydrate-binding domain"/>
    <property type="match status" value="1"/>
</dbReference>
<dbReference type="PRINTS" id="PR00134">
    <property type="entry name" value="GLHYDRLASE10"/>
</dbReference>
<organism evidence="15 16">
    <name type="scientific">Micromonospora coxensis</name>
    <dbReference type="NCBI Taxonomy" id="356852"/>
    <lineage>
        <taxon>Bacteria</taxon>
        <taxon>Bacillati</taxon>
        <taxon>Actinomycetota</taxon>
        <taxon>Actinomycetes</taxon>
        <taxon>Micromonosporales</taxon>
        <taxon>Micromonosporaceae</taxon>
        <taxon>Micromonospora</taxon>
    </lineage>
</organism>
<evidence type="ECO:0000259" key="13">
    <source>
        <dbReference type="PROSITE" id="PS51173"/>
    </source>
</evidence>
<dbReference type="RefSeq" id="WP_088978717.1">
    <property type="nucleotide sequence ID" value="NZ_LT607753.1"/>
</dbReference>
<feature type="compositionally biased region" description="Pro residues" evidence="11">
    <location>
        <begin position="369"/>
        <end position="379"/>
    </location>
</feature>
<feature type="domain" description="GH10" evidence="14">
    <location>
        <begin position="40"/>
        <end position="351"/>
    </location>
</feature>
<dbReference type="EC" id="3.2.1.8" evidence="10"/>
<comment type="catalytic activity">
    <reaction evidence="1 10">
        <text>Endohydrolysis of (1-&gt;4)-beta-D-xylosidic linkages in xylans.</text>
        <dbReference type="EC" id="3.2.1.8"/>
    </reaction>
</comment>
<evidence type="ECO:0000313" key="15">
    <source>
        <dbReference type="EMBL" id="SCG75130.1"/>
    </source>
</evidence>
<dbReference type="PROSITE" id="PS51760">
    <property type="entry name" value="GH10_2"/>
    <property type="match status" value="1"/>
</dbReference>
<evidence type="ECO:0000256" key="10">
    <source>
        <dbReference type="RuleBase" id="RU361174"/>
    </source>
</evidence>
<evidence type="ECO:0000256" key="9">
    <source>
        <dbReference type="PROSITE-ProRule" id="PRU10061"/>
    </source>
</evidence>
<feature type="chain" id="PRO_5039167352" description="Beta-xylanase" evidence="12">
    <location>
        <begin position="27"/>
        <end position="485"/>
    </location>
</feature>
<feature type="active site" description="Nucleophile" evidence="9">
    <location>
        <position position="273"/>
    </location>
</feature>
<reference evidence="16" key="1">
    <citation type="submission" date="2016-06" db="EMBL/GenBank/DDBJ databases">
        <authorList>
            <person name="Varghese N."/>
            <person name="Submissions Spin"/>
        </authorList>
    </citation>
    <scope>NUCLEOTIDE SEQUENCE [LARGE SCALE GENOMIC DNA]</scope>
    <source>
        <strain evidence="16">DSM 45161</strain>
    </source>
</reference>
<dbReference type="PROSITE" id="PS51318">
    <property type="entry name" value="TAT"/>
    <property type="match status" value="1"/>
</dbReference>
<dbReference type="AlphaFoldDB" id="A0A1C5JX23"/>
<sequence>MRIHHTSRRARSAVLATVLAAATALAVGVTVSRPGAAEAATSLKSLADAKGRDIGFALAPDRLAESAYKQIADSEFNLVVAENAMKWDATEPTRGQFTFAQGDAVADYAAAGGKKLYGHTLVWHSQLPDWASGLSGPELLQAMKAHIAGVAGHYRGKVVAWDVVNEAFADGGSGGRRDSVFQQRIGDGWIEEAFRAARAADPAADLCINDYSTDGVNAKSTAIYNLVRDFKARGVPIDCVGFQAHLIVGQVPGDLQANLQRFADLGVDVRITELDIRMPTPPTAANLATQAADYRKVVTACLAVSRCAGVTTWGITDRYSWIPQVFPGQGAALIWDDNYAPKPAYQAVAEALGGGVTAPPSTPNTSPSPTTPTPGPGTPVPGGCVVSYVPNSWNNGFTAEVRVRNDGPALTGWTVGFAFTAGQQVTNAWNTTLAQSGAQVLARNAAWNGTVPTGGTVSFGFQGTHGGSNPNPAAFTLNGATCRNG</sequence>
<dbReference type="Pfam" id="PF00553">
    <property type="entry name" value="CBM_2"/>
    <property type="match status" value="1"/>
</dbReference>
<dbReference type="PANTHER" id="PTHR31490:SF88">
    <property type="entry name" value="BETA-XYLANASE"/>
    <property type="match status" value="1"/>
</dbReference>
<dbReference type="InterPro" id="IPR008965">
    <property type="entry name" value="CBM2/CBM3_carb-bd_dom_sf"/>
</dbReference>
<protein>
    <recommendedName>
        <fullName evidence="10">Beta-xylanase</fullName>
        <ecNumber evidence="10">3.2.1.8</ecNumber>
    </recommendedName>
</protein>
<dbReference type="GO" id="GO:0045493">
    <property type="term" value="P:xylan catabolic process"/>
    <property type="evidence" value="ECO:0007669"/>
    <property type="project" value="UniProtKB-KW"/>
</dbReference>
<dbReference type="SMART" id="SM00637">
    <property type="entry name" value="CBD_II"/>
    <property type="match status" value="1"/>
</dbReference>
<keyword evidence="6 10" id="KW-0119">Carbohydrate metabolism</keyword>
<evidence type="ECO:0000256" key="8">
    <source>
        <dbReference type="ARBA" id="ARBA00023326"/>
    </source>
</evidence>
<dbReference type="InterPro" id="IPR018366">
    <property type="entry name" value="CBM2_CS"/>
</dbReference>
<dbReference type="InterPro" id="IPR001000">
    <property type="entry name" value="GH10_dom"/>
</dbReference>
<evidence type="ECO:0000259" key="14">
    <source>
        <dbReference type="PROSITE" id="PS51760"/>
    </source>
</evidence>
<dbReference type="Pfam" id="PF00331">
    <property type="entry name" value="Glyco_hydro_10"/>
    <property type="match status" value="1"/>
</dbReference>
<evidence type="ECO:0000313" key="16">
    <source>
        <dbReference type="Proteomes" id="UP000198215"/>
    </source>
</evidence>
<dbReference type="GO" id="GO:0030247">
    <property type="term" value="F:polysaccharide binding"/>
    <property type="evidence" value="ECO:0007669"/>
    <property type="project" value="UniProtKB-UniRule"/>
</dbReference>
<dbReference type="Gene3D" id="2.60.40.290">
    <property type="match status" value="1"/>
</dbReference>
<evidence type="ECO:0000256" key="3">
    <source>
        <dbReference type="ARBA" id="ARBA00022651"/>
    </source>
</evidence>
<feature type="region of interest" description="Disordered" evidence="11">
    <location>
        <begin position="355"/>
        <end position="381"/>
    </location>
</feature>
<gene>
    <name evidence="15" type="ORF">GA0070614_5611</name>
</gene>
<evidence type="ECO:0000256" key="5">
    <source>
        <dbReference type="ARBA" id="ARBA00022801"/>
    </source>
</evidence>
<comment type="similarity">
    <text evidence="2 10">Belongs to the glycosyl hydrolase 10 (cellulase F) family.</text>
</comment>
<dbReference type="PROSITE" id="PS00591">
    <property type="entry name" value="GH10_1"/>
    <property type="match status" value="1"/>
</dbReference>
<dbReference type="InterPro" id="IPR006311">
    <property type="entry name" value="TAT_signal"/>
</dbReference>
<dbReference type="SUPFAM" id="SSF51445">
    <property type="entry name" value="(Trans)glycosidases"/>
    <property type="match status" value="1"/>
</dbReference>
<evidence type="ECO:0000256" key="6">
    <source>
        <dbReference type="ARBA" id="ARBA00023277"/>
    </source>
</evidence>
<dbReference type="InterPro" id="IPR001919">
    <property type="entry name" value="CBD2"/>
</dbReference>
<evidence type="ECO:0000256" key="11">
    <source>
        <dbReference type="SAM" id="MobiDB-lite"/>
    </source>
</evidence>
<feature type="domain" description="CBM2" evidence="13">
    <location>
        <begin position="377"/>
        <end position="485"/>
    </location>
</feature>
<evidence type="ECO:0000256" key="7">
    <source>
        <dbReference type="ARBA" id="ARBA00023295"/>
    </source>
</evidence>
<dbReference type="InterPro" id="IPR012291">
    <property type="entry name" value="CBM2_carb-bd_dom_sf"/>
</dbReference>
<feature type="signal peptide" evidence="12">
    <location>
        <begin position="1"/>
        <end position="26"/>
    </location>
</feature>
<dbReference type="EMBL" id="LT607753">
    <property type="protein sequence ID" value="SCG75130.1"/>
    <property type="molecule type" value="Genomic_DNA"/>
</dbReference>
<evidence type="ECO:0000256" key="1">
    <source>
        <dbReference type="ARBA" id="ARBA00000681"/>
    </source>
</evidence>
<keyword evidence="7 10" id="KW-0326">Glycosidase</keyword>
<keyword evidence="4 12" id="KW-0732">Signal</keyword>
<dbReference type="InterPro" id="IPR017853">
    <property type="entry name" value="GH"/>
</dbReference>
<dbReference type="SMART" id="SM00633">
    <property type="entry name" value="Glyco_10"/>
    <property type="match status" value="1"/>
</dbReference>
<dbReference type="Proteomes" id="UP000198215">
    <property type="component" value="Chromosome I"/>
</dbReference>
<dbReference type="GO" id="GO:0031176">
    <property type="term" value="F:endo-1,4-beta-xylanase activity"/>
    <property type="evidence" value="ECO:0007669"/>
    <property type="project" value="UniProtKB-EC"/>
</dbReference>
<keyword evidence="3 15" id="KW-0858">Xylan degradation</keyword>
<feature type="compositionally biased region" description="Low complexity" evidence="11">
    <location>
        <begin position="357"/>
        <end position="368"/>
    </location>
</feature>
<dbReference type="OrthoDB" id="9815836at2"/>
<accession>A0A1C5JX23</accession>
<name>A0A1C5JX23_9ACTN</name>
<evidence type="ECO:0000256" key="4">
    <source>
        <dbReference type="ARBA" id="ARBA00022729"/>
    </source>
</evidence>